<dbReference type="EMBL" id="CP019454">
    <property type="protein sequence ID" value="AUW94657.1"/>
    <property type="molecule type" value="Genomic_DNA"/>
</dbReference>
<keyword evidence="2" id="KW-1185">Reference proteome</keyword>
<dbReference type="Proteomes" id="UP000325292">
    <property type="component" value="Chromosome"/>
</dbReference>
<evidence type="ECO:0000313" key="2">
    <source>
        <dbReference type="Proteomes" id="UP000325292"/>
    </source>
</evidence>
<protein>
    <submittedName>
        <fullName evidence="1">Uncharacterized protein</fullName>
    </submittedName>
</protein>
<gene>
    <name evidence="1" type="ORF">BXT84_12470</name>
</gene>
<sequence length="60" mass="6542">MDNGPNASAMISQILGVQTDAQDLWTQAGMSFIVKTLTPQAMNYYEPVSPLPKAAWEGTR</sequence>
<organism evidence="1 2">
    <name type="scientific">Sulfobacillus thermotolerans</name>
    <dbReference type="NCBI Taxonomy" id="338644"/>
    <lineage>
        <taxon>Bacteria</taxon>
        <taxon>Bacillati</taxon>
        <taxon>Bacillota</taxon>
        <taxon>Clostridia</taxon>
        <taxon>Eubacteriales</taxon>
        <taxon>Clostridiales Family XVII. Incertae Sedis</taxon>
        <taxon>Sulfobacillus</taxon>
    </lineage>
</organism>
<name>A0ABN5H1T5_9FIRM</name>
<proteinExistence type="predicted"/>
<accession>A0ABN5H1T5</accession>
<reference evidence="1 2" key="1">
    <citation type="journal article" date="2019" name="Sci. Rep.">
        <title>Sulfobacillus thermotolerans: new insights into resistance and metabolic capacities of acidophilic chemolithotrophs.</title>
        <authorList>
            <person name="Panyushkina A.E."/>
            <person name="Babenko V.V."/>
            <person name="Nikitina A.S."/>
            <person name="Selezneva O.V."/>
            <person name="Tsaplina I.A."/>
            <person name="Letarova M.A."/>
            <person name="Kostryukova E.S."/>
            <person name="Letarov A.V."/>
        </authorList>
    </citation>
    <scope>NUCLEOTIDE SEQUENCE [LARGE SCALE GENOMIC DNA]</scope>
    <source>
        <strain evidence="1 2">Kr1</strain>
    </source>
</reference>
<evidence type="ECO:0000313" key="1">
    <source>
        <dbReference type="EMBL" id="AUW94657.1"/>
    </source>
</evidence>